<organism evidence="3 4">
    <name type="scientific">Thomasclavelia ramosa</name>
    <dbReference type="NCBI Taxonomy" id="1547"/>
    <lineage>
        <taxon>Bacteria</taxon>
        <taxon>Bacillati</taxon>
        <taxon>Bacillota</taxon>
        <taxon>Erysipelotrichia</taxon>
        <taxon>Erysipelotrichales</taxon>
        <taxon>Coprobacillaceae</taxon>
        <taxon>Thomasclavelia</taxon>
    </lineage>
</organism>
<feature type="compositionally biased region" description="Polar residues" evidence="1">
    <location>
        <begin position="479"/>
        <end position="498"/>
    </location>
</feature>
<dbReference type="EMBL" id="JAQLKE010000032">
    <property type="protein sequence ID" value="MDB7085172.1"/>
    <property type="molecule type" value="Genomic_DNA"/>
</dbReference>
<feature type="compositionally biased region" description="Low complexity" evidence="1">
    <location>
        <begin position="445"/>
        <end position="459"/>
    </location>
</feature>
<evidence type="ECO:0000256" key="1">
    <source>
        <dbReference type="SAM" id="MobiDB-lite"/>
    </source>
</evidence>
<dbReference type="Proteomes" id="UP001211987">
    <property type="component" value="Unassembled WGS sequence"/>
</dbReference>
<feature type="transmembrane region" description="Helical" evidence="2">
    <location>
        <begin position="295"/>
        <end position="314"/>
    </location>
</feature>
<protein>
    <submittedName>
        <fullName evidence="3">Uncharacterized protein</fullName>
    </submittedName>
</protein>
<keyword evidence="2" id="KW-0472">Membrane</keyword>
<feature type="transmembrane region" description="Helical" evidence="2">
    <location>
        <begin position="397"/>
        <end position="417"/>
    </location>
</feature>
<keyword evidence="2" id="KW-1133">Transmembrane helix</keyword>
<sequence>MDLLDVEGLIRDLLWAMCNLVLNIVDALYEIAKRICSLDLTKIDFIWQWYDVLVVFFVLFLLFRIFKVFFKSYIDQDFMQRLNVGKVMVMLFVSIFSFSMFPYGFAYLSDISNSAIENVAVFTNSSPDASFSSILVQQASVDISADLSKNADDINNLKKWKNEHKKISESKFNSFIADFDWAEALVGKYSSSKMVIISSAIANNLSSISELTYKQYSDYYDKTYGENIDINKIDINECYELDDGVPVLGDIPVANWWFGATQIYYFFPSYSSLFFGLMASVSALFMFLPICLQMAVRVIGMILKIMLSPYALSSLVDPESNSFKVWSKSLLSDLLLNFFQLYSMILIFTLYSSSDLDKAIGATGYGMFVKLFLFLGGLLAVVKAPAGITEIIGGGELGAASSAQGFMGLLAAAGFIMHPKQSLQMRLNPASLYGGSRQGGRFSRNGNSEDLGENGLNEGENIDTGFNQNGSMGEGADTGFNQKDSSNEQFDSYGNNMSSEEELGADGNLTGGSGKSENSYSTSSSSPTELQLDSAKYYGIEGAEKMSQQQLKQEFNKRGYGSSFPEQPGYNIDAGIGNSKVNIDNASSNNSVKPASQNSLLNDHSLNKDRRF</sequence>
<dbReference type="RefSeq" id="WP_195992278.1">
    <property type="nucleotide sequence ID" value="NZ_JADPBJ010000016.1"/>
</dbReference>
<comment type="caution">
    <text evidence="3">The sequence shown here is derived from an EMBL/GenBank/DDBJ whole genome shotgun (WGS) entry which is preliminary data.</text>
</comment>
<reference evidence="3" key="1">
    <citation type="submission" date="2023-01" db="EMBL/GenBank/DDBJ databases">
        <title>Human gut microbiome strain richness.</title>
        <authorList>
            <person name="Chen-Liaw A."/>
        </authorList>
    </citation>
    <scope>NUCLEOTIDE SEQUENCE</scope>
    <source>
        <strain evidence="3">1001217st2_G6_1001217B_191108</strain>
    </source>
</reference>
<feature type="compositionally biased region" description="Polar residues" evidence="1">
    <location>
        <begin position="579"/>
        <end position="604"/>
    </location>
</feature>
<proteinExistence type="predicted"/>
<feature type="transmembrane region" description="Helical" evidence="2">
    <location>
        <begin position="87"/>
        <end position="108"/>
    </location>
</feature>
<keyword evidence="2" id="KW-0812">Transmembrane</keyword>
<feature type="transmembrane region" description="Helical" evidence="2">
    <location>
        <begin position="365"/>
        <end position="385"/>
    </location>
</feature>
<evidence type="ECO:0000313" key="3">
    <source>
        <dbReference type="EMBL" id="MDB7085172.1"/>
    </source>
</evidence>
<dbReference type="AlphaFoldDB" id="A0AB35IL15"/>
<feature type="transmembrane region" description="Helical" evidence="2">
    <location>
        <begin position="47"/>
        <end position="66"/>
    </location>
</feature>
<feature type="transmembrane region" description="Helical" evidence="2">
    <location>
        <begin position="263"/>
        <end position="288"/>
    </location>
</feature>
<feature type="compositionally biased region" description="Low complexity" evidence="1">
    <location>
        <begin position="515"/>
        <end position="526"/>
    </location>
</feature>
<feature type="transmembrane region" description="Helical" evidence="2">
    <location>
        <begin position="334"/>
        <end position="353"/>
    </location>
</feature>
<feature type="region of interest" description="Disordered" evidence="1">
    <location>
        <begin position="436"/>
        <end position="529"/>
    </location>
</feature>
<evidence type="ECO:0000313" key="4">
    <source>
        <dbReference type="Proteomes" id="UP001211987"/>
    </source>
</evidence>
<evidence type="ECO:0000256" key="2">
    <source>
        <dbReference type="SAM" id="Phobius"/>
    </source>
</evidence>
<gene>
    <name evidence="3" type="ORF">PM738_15295</name>
</gene>
<accession>A0AB35IL15</accession>
<feature type="region of interest" description="Disordered" evidence="1">
    <location>
        <begin position="546"/>
        <end position="612"/>
    </location>
</feature>
<name>A0AB35IL15_9FIRM</name>